<keyword evidence="2" id="KW-1185">Reference proteome</keyword>
<evidence type="ECO:0000313" key="1">
    <source>
        <dbReference type="EMBL" id="VTR96747.1"/>
    </source>
</evidence>
<dbReference type="GO" id="GO:0008237">
    <property type="term" value="F:metallopeptidase activity"/>
    <property type="evidence" value="ECO:0007669"/>
    <property type="project" value="InterPro"/>
</dbReference>
<dbReference type="RefSeq" id="WP_162670895.1">
    <property type="nucleotide sequence ID" value="NZ_LR593886.1"/>
</dbReference>
<sequence>MRLVRWFAVVAVLAMHVLLLSPVVGASEPRDAVPAPRMVVRPVSEELRKALKLDPFYAKTAEYKGFPILASDKVSDAALAEARYLIGMMLADRDDVIRALVKANCRFVVMAPTEMTTDVPEQRNMTPKDYWDKRARGLGGRVTSCGEENLLNLRGDRYPRENILIHEFGHCIHQYGLRTAEPKFEARLRATYARAIERGLWKDTYAATNASEYFAEGVQSYFDCNSPPNAGVHNDINTREKLAKYDPDLFELIDDVFRKSPYRYVRYDKRGKSPTAR</sequence>
<name>A0A6P2D747_9BACT</name>
<reference evidence="1 2" key="1">
    <citation type="submission" date="2019-05" db="EMBL/GenBank/DDBJ databases">
        <authorList>
            <consortium name="Science for Life Laboratories"/>
        </authorList>
    </citation>
    <scope>NUCLEOTIDE SEQUENCE [LARGE SCALE GENOMIC DNA]</scope>
    <source>
        <strain evidence="1">Soil9</strain>
    </source>
</reference>
<accession>A0A6P2D747</accession>
<gene>
    <name evidence="1" type="ORF">SOIL9_10660</name>
</gene>
<evidence type="ECO:0000313" key="2">
    <source>
        <dbReference type="Proteomes" id="UP000464178"/>
    </source>
</evidence>
<dbReference type="Proteomes" id="UP000464178">
    <property type="component" value="Chromosome"/>
</dbReference>
<organism evidence="1 2">
    <name type="scientific">Gemmata massiliana</name>
    <dbReference type="NCBI Taxonomy" id="1210884"/>
    <lineage>
        <taxon>Bacteria</taxon>
        <taxon>Pseudomonadati</taxon>
        <taxon>Planctomycetota</taxon>
        <taxon>Planctomycetia</taxon>
        <taxon>Gemmatales</taxon>
        <taxon>Gemmataceae</taxon>
        <taxon>Gemmata</taxon>
    </lineage>
</organism>
<keyword evidence="1" id="KW-0378">Hydrolase</keyword>
<proteinExistence type="predicted"/>
<dbReference type="SUPFAM" id="SSF55486">
    <property type="entry name" value="Metalloproteases ('zincins'), catalytic domain"/>
    <property type="match status" value="1"/>
</dbReference>
<protein>
    <submittedName>
        <fullName evidence="1">Glycoside hydrolase: Uncharacterized protein</fullName>
    </submittedName>
</protein>
<dbReference type="KEGG" id="gms:SOIL9_10660"/>
<dbReference type="AlphaFoldDB" id="A0A6P2D747"/>
<dbReference type="Gene3D" id="3.40.390.10">
    <property type="entry name" value="Collagenase (Catalytic Domain)"/>
    <property type="match status" value="1"/>
</dbReference>
<dbReference type="EMBL" id="LR593886">
    <property type="protein sequence ID" value="VTR96747.1"/>
    <property type="molecule type" value="Genomic_DNA"/>
</dbReference>
<dbReference type="InterPro" id="IPR024079">
    <property type="entry name" value="MetalloPept_cat_dom_sf"/>
</dbReference>